<organism evidence="1 2">
    <name type="scientific">Hymenobacter qilianensis</name>
    <dbReference type="NCBI Taxonomy" id="1385715"/>
    <lineage>
        <taxon>Bacteria</taxon>
        <taxon>Pseudomonadati</taxon>
        <taxon>Bacteroidota</taxon>
        <taxon>Cytophagia</taxon>
        <taxon>Cytophagales</taxon>
        <taxon>Hymenobacteraceae</taxon>
        <taxon>Hymenobacter</taxon>
    </lineage>
</organism>
<evidence type="ECO:0000313" key="2">
    <source>
        <dbReference type="Proteomes" id="UP000516093"/>
    </source>
</evidence>
<sequence>MRGQQLIHSFGPGKVTHLLKLVGLGAQIARHGAVFFFRKINSASSNAIKALPLIDQITSQTFLLSKVDSFLPASFSFFSIFECPVCASGRVVLFFCLSYFFVEVWLS</sequence>
<dbReference type="RefSeq" id="WP_187733135.1">
    <property type="nucleotide sequence ID" value="NZ_CP060784.1"/>
</dbReference>
<keyword evidence="2" id="KW-1185">Reference proteome</keyword>
<name>A0A7H0GX83_9BACT</name>
<reference evidence="1 2" key="1">
    <citation type="submission" date="2020-08" db="EMBL/GenBank/DDBJ databases">
        <title>Genome sequence of Hymenobacter qilianensis JCM 19763T.</title>
        <authorList>
            <person name="Hyun D.-W."/>
            <person name="Bae J.-W."/>
        </authorList>
    </citation>
    <scope>NUCLEOTIDE SEQUENCE [LARGE SCALE GENOMIC DNA]</scope>
    <source>
        <strain evidence="1 2">JCM 19763</strain>
    </source>
</reference>
<dbReference type="EMBL" id="CP060784">
    <property type="protein sequence ID" value="QNP52899.1"/>
    <property type="molecule type" value="Genomic_DNA"/>
</dbReference>
<dbReference type="AlphaFoldDB" id="A0A7H0GX83"/>
<accession>A0A7H0GX83</accession>
<dbReference type="Proteomes" id="UP000516093">
    <property type="component" value="Chromosome"/>
</dbReference>
<dbReference type="KEGG" id="hqi:H9L05_04095"/>
<gene>
    <name evidence="1" type="ORF">H9L05_04095</name>
</gene>
<evidence type="ECO:0000313" key="1">
    <source>
        <dbReference type="EMBL" id="QNP52899.1"/>
    </source>
</evidence>
<protein>
    <submittedName>
        <fullName evidence="1">Uncharacterized protein</fullName>
    </submittedName>
</protein>
<proteinExistence type="predicted"/>